<evidence type="ECO:0000313" key="2">
    <source>
        <dbReference type="EMBL" id="MFD2420775.1"/>
    </source>
</evidence>
<feature type="region of interest" description="Disordered" evidence="1">
    <location>
        <begin position="217"/>
        <end position="434"/>
    </location>
</feature>
<feature type="compositionally biased region" description="Gly residues" evidence="1">
    <location>
        <begin position="374"/>
        <end position="408"/>
    </location>
</feature>
<gene>
    <name evidence="2" type="ORF">ACFSXZ_31045</name>
</gene>
<evidence type="ECO:0000313" key="3">
    <source>
        <dbReference type="Proteomes" id="UP001597417"/>
    </source>
</evidence>
<proteinExistence type="predicted"/>
<organism evidence="2 3">
    <name type="scientific">Amycolatopsis pigmentata</name>
    <dbReference type="NCBI Taxonomy" id="450801"/>
    <lineage>
        <taxon>Bacteria</taxon>
        <taxon>Bacillati</taxon>
        <taxon>Actinomycetota</taxon>
        <taxon>Actinomycetes</taxon>
        <taxon>Pseudonocardiales</taxon>
        <taxon>Pseudonocardiaceae</taxon>
        <taxon>Amycolatopsis</taxon>
    </lineage>
</organism>
<dbReference type="RefSeq" id="WP_378269002.1">
    <property type="nucleotide sequence ID" value="NZ_JBHUKR010000020.1"/>
</dbReference>
<feature type="region of interest" description="Disordered" evidence="1">
    <location>
        <begin position="1"/>
        <end position="24"/>
    </location>
</feature>
<feature type="region of interest" description="Disordered" evidence="1">
    <location>
        <begin position="541"/>
        <end position="564"/>
    </location>
</feature>
<comment type="caution">
    <text evidence="2">The sequence shown here is derived from an EMBL/GenBank/DDBJ whole genome shotgun (WGS) entry which is preliminary data.</text>
</comment>
<protein>
    <submittedName>
        <fullName evidence="2">Uncharacterized protein</fullName>
    </submittedName>
</protein>
<feature type="region of interest" description="Disordered" evidence="1">
    <location>
        <begin position="62"/>
        <end position="96"/>
    </location>
</feature>
<feature type="compositionally biased region" description="Polar residues" evidence="1">
    <location>
        <begin position="258"/>
        <end position="267"/>
    </location>
</feature>
<dbReference type="Proteomes" id="UP001597417">
    <property type="component" value="Unassembled WGS sequence"/>
</dbReference>
<dbReference type="EMBL" id="JBHUKR010000020">
    <property type="protein sequence ID" value="MFD2420775.1"/>
    <property type="molecule type" value="Genomic_DNA"/>
</dbReference>
<reference evidence="3" key="1">
    <citation type="journal article" date="2019" name="Int. J. Syst. Evol. Microbiol.">
        <title>The Global Catalogue of Microorganisms (GCM) 10K type strain sequencing project: providing services to taxonomists for standard genome sequencing and annotation.</title>
        <authorList>
            <consortium name="The Broad Institute Genomics Platform"/>
            <consortium name="The Broad Institute Genome Sequencing Center for Infectious Disease"/>
            <person name="Wu L."/>
            <person name="Ma J."/>
        </authorList>
    </citation>
    <scope>NUCLEOTIDE SEQUENCE [LARGE SCALE GENOMIC DNA]</scope>
    <source>
        <strain evidence="3">CGMCC 4.7645</strain>
    </source>
</reference>
<name>A0ABW5G2G3_9PSEU</name>
<keyword evidence="3" id="KW-1185">Reference proteome</keyword>
<feature type="compositionally biased region" description="Polar residues" evidence="1">
    <location>
        <begin position="227"/>
        <end position="247"/>
    </location>
</feature>
<accession>A0ABW5G2G3</accession>
<feature type="compositionally biased region" description="Gly residues" evidence="1">
    <location>
        <begin position="542"/>
        <end position="564"/>
    </location>
</feature>
<evidence type="ECO:0000256" key="1">
    <source>
        <dbReference type="SAM" id="MobiDB-lite"/>
    </source>
</evidence>
<sequence>MDTQLRGPMPRARKPAQVPSECVPSTGYVPMAPMMPGEPEAPGVVEEPLGQPVGPALDHPFTGPVADGFGPGPDAPSTPMRAAGGTPGPGAPAHTAHAVAAPVPDSAALHAVPLHPAYAVMPSADSAESAAVPVHPLHASVPASDSAMVPAVPGQLAQPLETPMGHHVVAATAPADDIGHPAGHILTTARTDAVAPNSSVGGHDGSCCCCQCTGDDKAAQPDPGQQGDPSAQGDPSVQQSPDTTPPGNGSHDAAPDSTAGNTCSPDTGTAGKYDSPVQVATAPDTTSSADQLKPFSKSEKPQPMQSAMTVEGKPLSPTPGAQPQLMQAGKRVQDKPAPVTPGAEPQQPLARRLVVPEKMSPASFTKSVPAPQTGSGGSGDKGNGSGDKGNGSGGKGSDTGGQGSGSGDKGSDTGGKKGLPPVKATSGGGNLTFDEGQYRKLTGVVNDMDDSLTKNAASTPTMALDVDLTVHAGNSNWGPAGDVAAWTKNFGQSVAGVNEKMRVALSLMGNALTLATMVFKDTNDLAQMDFTTFVTEFPDLNTGGGQTNPGAYGAFGGGSTGGKN</sequence>